<proteinExistence type="predicted"/>
<dbReference type="EMBL" id="CAJOBJ010100691">
    <property type="protein sequence ID" value="CAF4586136.1"/>
    <property type="molecule type" value="Genomic_DNA"/>
</dbReference>
<sequence length="33" mass="3480">MCAAGLAWEPLLRLCLSASLVGCQNSKSFEPPS</sequence>
<feature type="non-terminal residue" evidence="3">
    <location>
        <position position="33"/>
    </location>
</feature>
<dbReference type="AlphaFoldDB" id="A0A8S2YXS7"/>
<dbReference type="Proteomes" id="UP000676336">
    <property type="component" value="Unassembled WGS sequence"/>
</dbReference>
<evidence type="ECO:0000313" key="5">
    <source>
        <dbReference type="Proteomes" id="UP000681720"/>
    </source>
</evidence>
<evidence type="ECO:0000313" key="2">
    <source>
        <dbReference type="EMBL" id="CAF4506131.1"/>
    </source>
</evidence>
<dbReference type="EMBL" id="CAJOBI010082988">
    <property type="protein sequence ID" value="CAF4506131.1"/>
    <property type="molecule type" value="Genomic_DNA"/>
</dbReference>
<accession>A0A8S2YXS7</accession>
<dbReference type="Proteomes" id="UP000681720">
    <property type="component" value="Unassembled WGS sequence"/>
</dbReference>
<feature type="signal peptide" evidence="1">
    <location>
        <begin position="1"/>
        <end position="17"/>
    </location>
</feature>
<feature type="chain" id="PRO_5036273890" evidence="1">
    <location>
        <begin position="18"/>
        <end position="33"/>
    </location>
</feature>
<organism evidence="3 5">
    <name type="scientific">Rotaria magnacalcarata</name>
    <dbReference type="NCBI Taxonomy" id="392030"/>
    <lineage>
        <taxon>Eukaryota</taxon>
        <taxon>Metazoa</taxon>
        <taxon>Spiralia</taxon>
        <taxon>Gnathifera</taxon>
        <taxon>Rotifera</taxon>
        <taxon>Eurotatoria</taxon>
        <taxon>Bdelloidea</taxon>
        <taxon>Philodinida</taxon>
        <taxon>Philodinidae</taxon>
        <taxon>Rotaria</taxon>
    </lineage>
</organism>
<comment type="caution">
    <text evidence="3">The sequence shown here is derived from an EMBL/GenBank/DDBJ whole genome shotgun (WGS) entry which is preliminary data.</text>
</comment>
<keyword evidence="1" id="KW-0732">Signal</keyword>
<evidence type="ECO:0000313" key="3">
    <source>
        <dbReference type="EMBL" id="CAF4586136.1"/>
    </source>
</evidence>
<evidence type="ECO:0000256" key="1">
    <source>
        <dbReference type="SAM" id="SignalP"/>
    </source>
</evidence>
<protein>
    <submittedName>
        <fullName evidence="3">Uncharacterized protein</fullName>
    </submittedName>
</protein>
<dbReference type="EMBL" id="CAJOBI010142725">
    <property type="protein sequence ID" value="CAF4775186.1"/>
    <property type="molecule type" value="Genomic_DNA"/>
</dbReference>
<gene>
    <name evidence="3" type="ORF">GIL414_LOCUS38291</name>
    <name evidence="2" type="ORF">SMN809_LOCUS35138</name>
    <name evidence="4" type="ORF">SMN809_LOCUS46103</name>
</gene>
<name>A0A8S2YXS7_9BILA</name>
<evidence type="ECO:0000313" key="4">
    <source>
        <dbReference type="EMBL" id="CAF4775186.1"/>
    </source>
</evidence>
<reference evidence="3" key="1">
    <citation type="submission" date="2021-02" db="EMBL/GenBank/DDBJ databases">
        <authorList>
            <person name="Nowell W R."/>
        </authorList>
    </citation>
    <scope>NUCLEOTIDE SEQUENCE</scope>
</reference>